<dbReference type="AlphaFoldDB" id="A0AAC9TX94"/>
<dbReference type="GO" id="GO:0016787">
    <property type="term" value="F:hydrolase activity"/>
    <property type="evidence" value="ECO:0007669"/>
    <property type="project" value="UniProtKB-KW"/>
</dbReference>
<dbReference type="Pfam" id="PF02682">
    <property type="entry name" value="CT_C_D"/>
    <property type="match status" value="1"/>
</dbReference>
<dbReference type="Proteomes" id="UP000198233">
    <property type="component" value="Chromosome"/>
</dbReference>
<dbReference type="GO" id="GO:0005524">
    <property type="term" value="F:ATP binding"/>
    <property type="evidence" value="ECO:0007669"/>
    <property type="project" value="UniProtKB-KW"/>
</dbReference>
<dbReference type="NCBIfam" id="TIGR00370">
    <property type="entry name" value="5-oxoprolinase subunit PxpB"/>
    <property type="match status" value="1"/>
</dbReference>
<keyword evidence="2" id="KW-0378">Hydrolase</keyword>
<sequence>MALQTQIYPLGERALVLDPSPLEALSWELQAKLCWLAAELRLDNRLLEVIPGMNNLTLVVKEPGQLKSVKAKLDELWQRAPDTAFEPQTVTLPVSYGGEFGPDLIKVAQYHNIPPEEVVHLHTQASYKVFFIGFQPGFAYLEGLPHALHTPRLATPRLKIPAGSVGIGGEQTGVYPLASPGGWQLIGQTQMPLFDPLSDIPCRLAPGDIVRFQAKEIYL</sequence>
<name>A0AAC9TX94_9GAMM</name>
<dbReference type="InterPro" id="IPR029000">
    <property type="entry name" value="Cyclophilin-like_dom_sf"/>
</dbReference>
<evidence type="ECO:0000256" key="3">
    <source>
        <dbReference type="ARBA" id="ARBA00022840"/>
    </source>
</evidence>
<dbReference type="Gene3D" id="2.40.100.10">
    <property type="entry name" value="Cyclophilin-like"/>
    <property type="match status" value="1"/>
</dbReference>
<proteinExistence type="predicted"/>
<dbReference type="KEGG" id="smav:CFF01_00040"/>
<evidence type="ECO:0000259" key="4">
    <source>
        <dbReference type="SMART" id="SM00796"/>
    </source>
</evidence>
<dbReference type="InterPro" id="IPR010016">
    <property type="entry name" value="PxpB"/>
</dbReference>
<protein>
    <recommendedName>
        <fullName evidence="4">Carboxyltransferase domain-containing protein</fullName>
    </recommendedName>
</protein>
<dbReference type="SUPFAM" id="SSF50891">
    <property type="entry name" value="Cyclophilin-like"/>
    <property type="match status" value="1"/>
</dbReference>
<dbReference type="InterPro" id="IPR003833">
    <property type="entry name" value="CT_C_D"/>
</dbReference>
<accession>A0AAC9TX94</accession>
<evidence type="ECO:0000256" key="2">
    <source>
        <dbReference type="ARBA" id="ARBA00022801"/>
    </source>
</evidence>
<dbReference type="SMART" id="SM00796">
    <property type="entry name" value="AHS1"/>
    <property type="match status" value="1"/>
</dbReference>
<keyword evidence="3" id="KW-0067">ATP-binding</keyword>
<evidence type="ECO:0000256" key="1">
    <source>
        <dbReference type="ARBA" id="ARBA00022741"/>
    </source>
</evidence>
<gene>
    <name evidence="5" type="ORF">CFF01_00040</name>
</gene>
<reference evidence="5 6" key="1">
    <citation type="submission" date="2017-06" db="EMBL/GenBank/DDBJ databases">
        <title>Complete genome sequence of Shewanella marisflavi EP1 associated with anaerobic 2,4-dinitrotoluene reduction and salt tolerance.</title>
        <authorList>
            <person name="Huang J."/>
        </authorList>
    </citation>
    <scope>NUCLEOTIDE SEQUENCE [LARGE SCALE GENOMIC DNA]</scope>
    <source>
        <strain evidence="5 6">EP1</strain>
    </source>
</reference>
<dbReference type="EMBL" id="CP022272">
    <property type="protein sequence ID" value="ASJ95104.1"/>
    <property type="molecule type" value="Genomic_DNA"/>
</dbReference>
<dbReference type="PANTHER" id="PTHR34698">
    <property type="entry name" value="5-OXOPROLINASE SUBUNIT B"/>
    <property type="match status" value="1"/>
</dbReference>
<evidence type="ECO:0000313" key="6">
    <source>
        <dbReference type="Proteomes" id="UP000198233"/>
    </source>
</evidence>
<keyword evidence="1" id="KW-0547">Nucleotide-binding</keyword>
<organism evidence="5 6">
    <name type="scientific">Shewanella marisflavi</name>
    <dbReference type="NCBI Taxonomy" id="260364"/>
    <lineage>
        <taxon>Bacteria</taxon>
        <taxon>Pseudomonadati</taxon>
        <taxon>Pseudomonadota</taxon>
        <taxon>Gammaproteobacteria</taxon>
        <taxon>Alteromonadales</taxon>
        <taxon>Shewanellaceae</taxon>
        <taxon>Shewanella</taxon>
    </lineage>
</organism>
<feature type="domain" description="Carboxyltransferase" evidence="4">
    <location>
        <begin position="5"/>
        <end position="204"/>
    </location>
</feature>
<dbReference type="PANTHER" id="PTHR34698:SF2">
    <property type="entry name" value="5-OXOPROLINASE SUBUNIT B"/>
    <property type="match status" value="1"/>
</dbReference>
<evidence type="ECO:0000313" key="5">
    <source>
        <dbReference type="EMBL" id="ASJ95104.1"/>
    </source>
</evidence>
<dbReference type="RefSeq" id="WP_088903462.1">
    <property type="nucleotide sequence ID" value="NZ_CP022272.1"/>
</dbReference>